<dbReference type="AlphaFoldDB" id="A0A0H5Q4G7"/>
<feature type="domain" description="Glycoside hydrolase family 5" evidence="3">
    <location>
        <begin position="30"/>
        <end position="196"/>
    </location>
</feature>
<dbReference type="GO" id="GO:0000272">
    <property type="term" value="P:polysaccharide catabolic process"/>
    <property type="evidence" value="ECO:0007669"/>
    <property type="project" value="InterPro"/>
</dbReference>
<protein>
    <recommendedName>
        <fullName evidence="3">Glycoside hydrolase family 5 domain-containing protein</fullName>
    </recommendedName>
</protein>
<evidence type="ECO:0000256" key="2">
    <source>
        <dbReference type="ARBA" id="ARBA00023295"/>
    </source>
</evidence>
<keyword evidence="1" id="KW-0378">Hydrolase</keyword>
<dbReference type="InterPro" id="IPR017853">
    <property type="entry name" value="GH"/>
</dbReference>
<organism evidence="4">
    <name type="scientific">uncultured prokaryote</name>
    <dbReference type="NCBI Taxonomy" id="198431"/>
    <lineage>
        <taxon>unclassified sequences</taxon>
        <taxon>environmental samples</taxon>
    </lineage>
</organism>
<dbReference type="Pfam" id="PF00150">
    <property type="entry name" value="Cellulase"/>
    <property type="match status" value="1"/>
</dbReference>
<evidence type="ECO:0000259" key="3">
    <source>
        <dbReference type="Pfam" id="PF00150"/>
    </source>
</evidence>
<dbReference type="InterPro" id="IPR001547">
    <property type="entry name" value="Glyco_hydro_5"/>
</dbReference>
<reference evidence="4" key="2">
    <citation type="submission" date="2015-07" db="EMBL/GenBank/DDBJ databases">
        <title>Plasmids, circular viruses and viroids from rat gut.</title>
        <authorList>
            <person name="Jorgensen T.J."/>
            <person name="Hansen M.A."/>
            <person name="Xu Z."/>
            <person name="Tabak M.A."/>
            <person name="Sorensen S.J."/>
            <person name="Hansen L.H."/>
        </authorList>
    </citation>
    <scope>NUCLEOTIDE SEQUENCE</scope>
    <source>
        <strain evidence="4">RGFK1049</strain>
    </source>
</reference>
<evidence type="ECO:0000313" key="4">
    <source>
        <dbReference type="EMBL" id="CRY96300.1"/>
    </source>
</evidence>
<reference evidence="4" key="1">
    <citation type="submission" date="2015-06" db="EMBL/GenBank/DDBJ databases">
        <authorList>
            <person name="Joergensen T."/>
        </authorList>
    </citation>
    <scope>NUCLEOTIDE SEQUENCE</scope>
    <source>
        <strain evidence="4">RGFK1049</strain>
    </source>
</reference>
<keyword evidence="2" id="KW-0326">Glycosidase</keyword>
<sequence length="248" mass="27612">MVIYGMVSLERRDGHGEFSEEFLHDGDWGWGGNRNDDGKQYRILNEWNQAFVDAVRNTGGKNAVRVLGIPGYCTDPVLTLDNLILPNDKAEGKIAVAVHYYAPHDYTLNNKYTEWGHTGETSKKAPGNMDEDYLRDIFGRLNSKYVANGIPCYIGEFGCANKSGDRAEDFQEYYLEYVCKAANTYGLAPILWDNGAIGTGEESSGYLDHATGKIINDTGRFIKAMVKGATSDDSNYTLETVYNNAPRK</sequence>
<dbReference type="GO" id="GO:0004553">
    <property type="term" value="F:hydrolase activity, hydrolyzing O-glycosyl compounds"/>
    <property type="evidence" value="ECO:0007669"/>
    <property type="project" value="InterPro"/>
</dbReference>
<accession>A0A0H5Q4G7</accession>
<dbReference type="Gene3D" id="3.20.20.80">
    <property type="entry name" value="Glycosidases"/>
    <property type="match status" value="1"/>
</dbReference>
<dbReference type="SUPFAM" id="SSF51445">
    <property type="entry name" value="(Trans)glycosidases"/>
    <property type="match status" value="1"/>
</dbReference>
<dbReference type="EMBL" id="LN853630">
    <property type="protein sequence ID" value="CRY96300.1"/>
    <property type="molecule type" value="Genomic_DNA"/>
</dbReference>
<evidence type="ECO:0000256" key="1">
    <source>
        <dbReference type="ARBA" id="ARBA00022801"/>
    </source>
</evidence>
<name>A0A0H5Q4G7_9ZZZZ</name>
<proteinExistence type="predicted"/>